<keyword evidence="15" id="KW-1185">Reference proteome</keyword>
<dbReference type="STRING" id="1445510.YC6258_00417"/>
<feature type="transmembrane region" description="Helical" evidence="12">
    <location>
        <begin position="122"/>
        <end position="148"/>
    </location>
</feature>
<evidence type="ECO:0000313" key="14">
    <source>
        <dbReference type="EMBL" id="AJQ92467.1"/>
    </source>
</evidence>
<feature type="transmembrane region" description="Helical" evidence="12">
    <location>
        <begin position="191"/>
        <end position="212"/>
    </location>
</feature>
<evidence type="ECO:0000256" key="10">
    <source>
        <dbReference type="ARBA" id="ARBA00023049"/>
    </source>
</evidence>
<dbReference type="GO" id="GO:0008237">
    <property type="term" value="F:metallopeptidase activity"/>
    <property type="evidence" value="ECO:0007669"/>
    <property type="project" value="UniProtKB-KW"/>
</dbReference>
<reference evidence="14 15" key="1">
    <citation type="submission" date="2014-01" db="EMBL/GenBank/DDBJ databases">
        <title>Full genme sequencing of cellulolytic bacterium Gynuella sunshinyii YC6258T gen. nov., sp. nov.</title>
        <authorList>
            <person name="Khan H."/>
            <person name="Chung E.J."/>
            <person name="Chung Y.R."/>
        </authorList>
    </citation>
    <scope>NUCLEOTIDE SEQUENCE [LARGE SCALE GENOMIC DNA]</scope>
    <source>
        <strain evidence="14 15">YC6258</strain>
    </source>
</reference>
<dbReference type="Proteomes" id="UP000032266">
    <property type="component" value="Chromosome"/>
</dbReference>
<dbReference type="HOGENOM" id="CLU_065535_0_0_6"/>
<feature type="transmembrane region" description="Helical" evidence="12">
    <location>
        <begin position="260"/>
        <end position="291"/>
    </location>
</feature>
<dbReference type="KEGG" id="gsn:YC6258_00417"/>
<evidence type="ECO:0000256" key="9">
    <source>
        <dbReference type="ARBA" id="ARBA00022989"/>
    </source>
</evidence>
<keyword evidence="11 12" id="KW-0472">Membrane</keyword>
<evidence type="ECO:0000256" key="4">
    <source>
        <dbReference type="ARBA" id="ARBA00022670"/>
    </source>
</evidence>
<keyword evidence="9 12" id="KW-1133">Transmembrane helix</keyword>
<dbReference type="CDD" id="cd06160">
    <property type="entry name" value="S2P-M50_like_2"/>
    <property type="match status" value="1"/>
</dbReference>
<evidence type="ECO:0000313" key="15">
    <source>
        <dbReference type="Proteomes" id="UP000032266"/>
    </source>
</evidence>
<comment type="subcellular location">
    <subcellularLocation>
        <location evidence="2">Membrane</location>
        <topology evidence="2">Multi-pass membrane protein</topology>
    </subcellularLocation>
</comment>
<dbReference type="PANTHER" id="PTHR39188:SF3">
    <property type="entry name" value="STAGE IV SPORULATION PROTEIN FB"/>
    <property type="match status" value="1"/>
</dbReference>
<dbReference type="EMBL" id="CP007142">
    <property type="protein sequence ID" value="AJQ92467.1"/>
    <property type="molecule type" value="Genomic_DNA"/>
</dbReference>
<dbReference type="GO" id="GO:0046872">
    <property type="term" value="F:metal ion binding"/>
    <property type="evidence" value="ECO:0007669"/>
    <property type="project" value="UniProtKB-KW"/>
</dbReference>
<dbReference type="PATRIC" id="fig|1445510.3.peg.404"/>
<dbReference type="PANTHER" id="PTHR39188">
    <property type="entry name" value="MEMBRANE-ASSOCIATED ZINC METALLOPROTEASE M50B"/>
    <property type="match status" value="1"/>
</dbReference>
<evidence type="ECO:0000256" key="7">
    <source>
        <dbReference type="ARBA" id="ARBA00022801"/>
    </source>
</evidence>
<sequence length="351" mass="38426">MNLMSIQYQDQNIDLMVDPEQQQQRLLVNGEVVLQQPHHYWSGSVVLNGNEPRPFDQIDYLINPETMQVSLQLSHEGAVVDEHHVAIEAVALPQSGSVNTGSVVAWGGLLFKLFKSVKVIQVVMLGLSAAAWSILLSWQFAIALIGILVFHEYGHLWAMKRSGLKTKGMYLIPFVGGIALGERAKTHWQDVFISLMGPSFGLLMTVVFYVLYLLTGNHFVGLVASVGALINLFNLLPILPLDGGHAFKSLAQSGNRKLGFYLVLALSIVGFGLAVLLKLGLLAFFIMLGFLDLMAARSQSRLDPRPTLDRYGVLFSLVWYVSVFVVLVAIILALAGTGLPGTELADAILRS</sequence>
<evidence type="ECO:0000256" key="3">
    <source>
        <dbReference type="ARBA" id="ARBA00007931"/>
    </source>
</evidence>
<comment type="similarity">
    <text evidence="3">Belongs to the peptidase M50B family.</text>
</comment>
<evidence type="ECO:0000256" key="6">
    <source>
        <dbReference type="ARBA" id="ARBA00022723"/>
    </source>
</evidence>
<evidence type="ECO:0000256" key="1">
    <source>
        <dbReference type="ARBA" id="ARBA00001947"/>
    </source>
</evidence>
<comment type="cofactor">
    <cofactor evidence="1">
        <name>Zn(2+)</name>
        <dbReference type="ChEBI" id="CHEBI:29105"/>
    </cofactor>
</comment>
<keyword evidence="8" id="KW-0862">Zinc</keyword>
<keyword evidence="5 12" id="KW-0812">Transmembrane</keyword>
<feature type="domain" description="Peptidase M50" evidence="13">
    <location>
        <begin position="140"/>
        <end position="213"/>
    </location>
</feature>
<gene>
    <name evidence="14" type="ORF">YC6258_00417</name>
</gene>
<evidence type="ECO:0000256" key="11">
    <source>
        <dbReference type="ARBA" id="ARBA00023136"/>
    </source>
</evidence>
<evidence type="ECO:0000256" key="12">
    <source>
        <dbReference type="SAM" id="Phobius"/>
    </source>
</evidence>
<keyword evidence="4 14" id="KW-0645">Protease</keyword>
<name>A0A0C5VD54_9GAMM</name>
<dbReference type="Pfam" id="PF02163">
    <property type="entry name" value="Peptidase_M50"/>
    <property type="match status" value="2"/>
</dbReference>
<evidence type="ECO:0000259" key="13">
    <source>
        <dbReference type="Pfam" id="PF02163"/>
    </source>
</evidence>
<dbReference type="AlphaFoldDB" id="A0A0C5VD54"/>
<dbReference type="InterPro" id="IPR008915">
    <property type="entry name" value="Peptidase_M50"/>
</dbReference>
<keyword evidence="10" id="KW-0482">Metalloprotease</keyword>
<feature type="transmembrane region" description="Helical" evidence="12">
    <location>
        <begin position="311"/>
        <end position="335"/>
    </location>
</feature>
<keyword evidence="7" id="KW-0378">Hydrolase</keyword>
<keyword evidence="6" id="KW-0479">Metal-binding</keyword>
<evidence type="ECO:0000256" key="8">
    <source>
        <dbReference type="ARBA" id="ARBA00022833"/>
    </source>
</evidence>
<feature type="transmembrane region" description="Helical" evidence="12">
    <location>
        <begin position="218"/>
        <end position="239"/>
    </location>
</feature>
<evidence type="ECO:0000256" key="5">
    <source>
        <dbReference type="ARBA" id="ARBA00022692"/>
    </source>
</evidence>
<feature type="domain" description="Peptidase M50" evidence="13">
    <location>
        <begin position="218"/>
        <end position="258"/>
    </location>
</feature>
<dbReference type="GO" id="GO:0006508">
    <property type="term" value="P:proteolysis"/>
    <property type="evidence" value="ECO:0007669"/>
    <property type="project" value="UniProtKB-KW"/>
</dbReference>
<accession>A0A0C5VD54</accession>
<proteinExistence type="inferred from homology"/>
<organism evidence="14 15">
    <name type="scientific">Gynuella sunshinyii YC6258</name>
    <dbReference type="NCBI Taxonomy" id="1445510"/>
    <lineage>
        <taxon>Bacteria</taxon>
        <taxon>Pseudomonadati</taxon>
        <taxon>Pseudomonadota</taxon>
        <taxon>Gammaproteobacteria</taxon>
        <taxon>Oceanospirillales</taxon>
        <taxon>Saccharospirillaceae</taxon>
        <taxon>Gynuella</taxon>
    </lineage>
</organism>
<protein>
    <submittedName>
        <fullName evidence="14">Zn-dependent protease</fullName>
    </submittedName>
</protein>
<evidence type="ECO:0000256" key="2">
    <source>
        <dbReference type="ARBA" id="ARBA00004141"/>
    </source>
</evidence>
<dbReference type="GO" id="GO:0016020">
    <property type="term" value="C:membrane"/>
    <property type="evidence" value="ECO:0007669"/>
    <property type="project" value="UniProtKB-SubCell"/>
</dbReference>